<dbReference type="Proteomes" id="UP000620133">
    <property type="component" value="Chromosome"/>
</dbReference>
<gene>
    <name evidence="3" type="ORF">MPAN_008980</name>
</gene>
<keyword evidence="2" id="KW-1133">Transmembrane helix</keyword>
<dbReference type="KEGG" id="manr:MPAN_008980"/>
<keyword evidence="2" id="KW-0472">Membrane</keyword>
<protein>
    <submittedName>
        <fullName evidence="3">Uncharacterized protein</fullName>
    </submittedName>
</protein>
<reference evidence="3" key="1">
    <citation type="submission" date="2021-01" db="EMBL/GenBank/DDBJ databases">
        <title>Draft genome sequence of Acholeplasmataceae bacterium strain Mahy22.</title>
        <authorList>
            <person name="Watanabe M."/>
            <person name="Kojima H."/>
            <person name="Fukui M."/>
        </authorList>
    </citation>
    <scope>NUCLEOTIDE SEQUENCE</scope>
    <source>
        <strain evidence="3">Mahy22</strain>
    </source>
</reference>
<evidence type="ECO:0000313" key="4">
    <source>
        <dbReference type="Proteomes" id="UP000620133"/>
    </source>
</evidence>
<evidence type="ECO:0000256" key="2">
    <source>
        <dbReference type="SAM" id="Phobius"/>
    </source>
</evidence>
<sequence length="351" mass="41115">MLDWIKNLEPEFLIIFVGLLLAFIINIFILIKSSKTLDLIGKRAFKLNEDLVIRSDKKIVDILISNTSFISVKVAAVGYIFKKNLLPISEEITEIAPRDSIKISIEIDALKAFIFSQETKLKRLKIYVEDTLGRRTLKRAKDSYRALKKMIKEEKKAQKLQAKIERFNTGKYNFIERVGLVFKFIFSPFSKLNYIIKKGLNKRLKEREVKLKLMKKEREHTAFLKSIAEDDRRDKELFDLENKIALERSEIEKQQQVKHEKFLLEKKRLADEMAELEAQKELEKQEVLEDEMANEKADNESKKTEKTSKKQEELTVVNDEIASKKSEKDDKIIEKKGSNEPIKKKKMDKKS</sequence>
<keyword evidence="2" id="KW-0812">Transmembrane</keyword>
<feature type="compositionally biased region" description="Basic and acidic residues" evidence="1">
    <location>
        <begin position="321"/>
        <end position="342"/>
    </location>
</feature>
<organism evidence="3 4">
    <name type="scientific">Mariniplasma anaerobium</name>
    <dbReference type="NCBI Taxonomy" id="2735436"/>
    <lineage>
        <taxon>Bacteria</taxon>
        <taxon>Bacillati</taxon>
        <taxon>Mycoplasmatota</taxon>
        <taxon>Mollicutes</taxon>
        <taxon>Acholeplasmatales</taxon>
        <taxon>Acholeplasmataceae</taxon>
        <taxon>Mariniplasma</taxon>
    </lineage>
</organism>
<feature type="transmembrane region" description="Helical" evidence="2">
    <location>
        <begin position="12"/>
        <end position="31"/>
    </location>
</feature>
<dbReference type="EMBL" id="AP024412">
    <property type="protein sequence ID" value="BCR36005.1"/>
    <property type="molecule type" value="Genomic_DNA"/>
</dbReference>
<proteinExistence type="predicted"/>
<evidence type="ECO:0000256" key="1">
    <source>
        <dbReference type="SAM" id="MobiDB-lite"/>
    </source>
</evidence>
<evidence type="ECO:0000313" key="3">
    <source>
        <dbReference type="EMBL" id="BCR36005.1"/>
    </source>
</evidence>
<keyword evidence="4" id="KW-1185">Reference proteome</keyword>
<feature type="compositionally biased region" description="Basic and acidic residues" evidence="1">
    <location>
        <begin position="280"/>
        <end position="313"/>
    </location>
</feature>
<accession>A0A7U9TIH9</accession>
<feature type="region of interest" description="Disordered" evidence="1">
    <location>
        <begin position="280"/>
        <end position="351"/>
    </location>
</feature>
<name>A0A7U9TIH9_9MOLU</name>
<dbReference type="RefSeq" id="WP_176239848.1">
    <property type="nucleotide sequence ID" value="NZ_AP024412.1"/>
</dbReference>
<dbReference type="AlphaFoldDB" id="A0A7U9TIH9"/>